<sequence>MADYTDMAGHYDLIMESGYYDYEAIVDALDRVDSVAPGSSVLELGAGTGLILQRLAARRPDLRLTGVDFTQAMLDIAEVRLATVPGLSLSRQNVVTMAMDTLYDTAFSYGGVWYFVRGDGERCSSMISHLRSDADNESGLQQVAAHLPPGGTLLLGIQSPHHDYTDRVSNGMRYEQRITPIDNGFRKVYSLHDDDLRLMEQTTDYRVYDVDEALALLDKLGFDHVPGAPSRLFEEFRKR</sequence>
<dbReference type="InterPro" id="IPR013217">
    <property type="entry name" value="Methyltransf_12"/>
</dbReference>
<dbReference type="CDD" id="cd02440">
    <property type="entry name" value="AdoMet_MTases"/>
    <property type="match status" value="1"/>
</dbReference>
<dbReference type="GO" id="GO:0032259">
    <property type="term" value="P:methylation"/>
    <property type="evidence" value="ECO:0007669"/>
    <property type="project" value="UniProtKB-KW"/>
</dbReference>
<reference evidence="2 3" key="1">
    <citation type="submission" date="2024-10" db="EMBL/GenBank/DDBJ databases">
        <title>The Natural Products Discovery Center: Release of the First 8490 Sequenced Strains for Exploring Actinobacteria Biosynthetic Diversity.</title>
        <authorList>
            <person name="Kalkreuter E."/>
            <person name="Kautsar S.A."/>
            <person name="Yang D."/>
            <person name="Bader C.D."/>
            <person name="Teijaro C.N."/>
            <person name="Fluegel L."/>
            <person name="Davis C.M."/>
            <person name="Simpson J.R."/>
            <person name="Lauterbach L."/>
            <person name="Steele A.D."/>
            <person name="Gui C."/>
            <person name="Meng S."/>
            <person name="Li G."/>
            <person name="Viehrig K."/>
            <person name="Ye F."/>
            <person name="Su P."/>
            <person name="Kiefer A.F."/>
            <person name="Nichols A."/>
            <person name="Cepeda A.J."/>
            <person name="Yan W."/>
            <person name="Fan B."/>
            <person name="Jiang Y."/>
            <person name="Adhikari A."/>
            <person name="Zheng C.-J."/>
            <person name="Schuster L."/>
            <person name="Cowan T.M."/>
            <person name="Smanski M.J."/>
            <person name="Chevrette M.G."/>
            <person name="De Carvalho L.P.S."/>
            <person name="Shen B."/>
        </authorList>
    </citation>
    <scope>NUCLEOTIDE SEQUENCE [LARGE SCALE GENOMIC DNA]</scope>
    <source>
        <strain evidence="2 3">NPDC049639</strain>
    </source>
</reference>
<evidence type="ECO:0000313" key="3">
    <source>
        <dbReference type="Proteomes" id="UP001612915"/>
    </source>
</evidence>
<keyword evidence="2" id="KW-0489">Methyltransferase</keyword>
<accession>A0ABW8ARH7</accession>
<feature type="domain" description="Methyltransferase type 12" evidence="1">
    <location>
        <begin position="42"/>
        <end position="153"/>
    </location>
</feature>
<comment type="caution">
    <text evidence="2">The sequence shown here is derived from an EMBL/GenBank/DDBJ whole genome shotgun (WGS) entry which is preliminary data.</text>
</comment>
<dbReference type="SUPFAM" id="SSF53335">
    <property type="entry name" value="S-adenosyl-L-methionine-dependent methyltransferases"/>
    <property type="match status" value="1"/>
</dbReference>
<dbReference type="Gene3D" id="3.40.50.150">
    <property type="entry name" value="Vaccinia Virus protein VP39"/>
    <property type="match status" value="1"/>
</dbReference>
<proteinExistence type="predicted"/>
<dbReference type="RefSeq" id="WP_398282644.1">
    <property type="nucleotide sequence ID" value="NZ_JBITLV010000005.1"/>
</dbReference>
<dbReference type="Proteomes" id="UP001612915">
    <property type="component" value="Unassembled WGS sequence"/>
</dbReference>
<name>A0ABW8ARH7_9ACTN</name>
<evidence type="ECO:0000313" key="2">
    <source>
        <dbReference type="EMBL" id="MFI7588693.1"/>
    </source>
</evidence>
<gene>
    <name evidence="2" type="ORF">ACIB24_16600</name>
</gene>
<dbReference type="GO" id="GO:0008168">
    <property type="term" value="F:methyltransferase activity"/>
    <property type="evidence" value="ECO:0007669"/>
    <property type="project" value="UniProtKB-KW"/>
</dbReference>
<keyword evidence="2" id="KW-0808">Transferase</keyword>
<keyword evidence="3" id="KW-1185">Reference proteome</keyword>
<dbReference type="EMBL" id="JBITLV010000005">
    <property type="protein sequence ID" value="MFI7588693.1"/>
    <property type="molecule type" value="Genomic_DNA"/>
</dbReference>
<protein>
    <submittedName>
        <fullName evidence="2">Class I SAM-dependent methyltransferase</fullName>
    </submittedName>
</protein>
<dbReference type="Pfam" id="PF08242">
    <property type="entry name" value="Methyltransf_12"/>
    <property type="match status" value="1"/>
</dbReference>
<evidence type="ECO:0000259" key="1">
    <source>
        <dbReference type="Pfam" id="PF08242"/>
    </source>
</evidence>
<organism evidence="2 3">
    <name type="scientific">Spongisporangium articulatum</name>
    <dbReference type="NCBI Taxonomy" id="3362603"/>
    <lineage>
        <taxon>Bacteria</taxon>
        <taxon>Bacillati</taxon>
        <taxon>Actinomycetota</taxon>
        <taxon>Actinomycetes</taxon>
        <taxon>Kineosporiales</taxon>
        <taxon>Kineosporiaceae</taxon>
        <taxon>Spongisporangium</taxon>
    </lineage>
</organism>
<dbReference type="InterPro" id="IPR029063">
    <property type="entry name" value="SAM-dependent_MTases_sf"/>
</dbReference>